<organism evidence="1 2">
    <name type="scientific">Pseudoalteromonas aurantia</name>
    <dbReference type="NCBI Taxonomy" id="43654"/>
    <lineage>
        <taxon>Bacteria</taxon>
        <taxon>Pseudomonadati</taxon>
        <taxon>Pseudomonadota</taxon>
        <taxon>Gammaproteobacteria</taxon>
        <taxon>Alteromonadales</taxon>
        <taxon>Pseudoalteromonadaceae</taxon>
        <taxon>Pseudoalteromonas</taxon>
    </lineage>
</organism>
<gene>
    <name evidence="1" type="ORF">CWC19_00730</name>
</gene>
<proteinExistence type="predicted"/>
<evidence type="ECO:0000313" key="1">
    <source>
        <dbReference type="EMBL" id="TMO70619.1"/>
    </source>
</evidence>
<dbReference type="Proteomes" id="UP000307217">
    <property type="component" value="Unassembled WGS sequence"/>
</dbReference>
<reference evidence="2" key="2">
    <citation type="submission" date="2019-06" db="EMBL/GenBank/DDBJ databases">
        <title>Co-occurence of chitin degradation, pigmentation and bioactivity in marine Pseudoalteromonas.</title>
        <authorList>
            <person name="Sonnenschein E.C."/>
            <person name="Bech P.K."/>
        </authorList>
    </citation>
    <scope>NUCLEOTIDE SEQUENCE [LARGE SCALE GENOMIC DNA]</scope>
    <source>
        <strain evidence="2">S3790</strain>
    </source>
</reference>
<dbReference type="EMBL" id="PNBX01000002">
    <property type="protein sequence ID" value="TMO70619.1"/>
    <property type="molecule type" value="Genomic_DNA"/>
</dbReference>
<name>A0A5S3VE56_9GAMM</name>
<protein>
    <submittedName>
        <fullName evidence="1">Uncharacterized protein</fullName>
    </submittedName>
</protein>
<comment type="caution">
    <text evidence="1">The sequence shown here is derived from an EMBL/GenBank/DDBJ whole genome shotgun (WGS) entry which is preliminary data.</text>
</comment>
<evidence type="ECO:0000313" key="2">
    <source>
        <dbReference type="Proteomes" id="UP000307217"/>
    </source>
</evidence>
<dbReference type="AlphaFoldDB" id="A0A5S3VE56"/>
<sequence>MSNYCFKSSLLSFKNVKKKRHNRAILACEYLQPSTRTNGCTYANLYIENQSTDSYCQTVTGRGVYLVLNLMESAGIELVEDHIIYK</sequence>
<reference evidence="1 2" key="1">
    <citation type="submission" date="2018-01" db="EMBL/GenBank/DDBJ databases">
        <authorList>
            <person name="Paulsen S."/>
            <person name="Gram L.K."/>
        </authorList>
    </citation>
    <scope>NUCLEOTIDE SEQUENCE [LARGE SCALE GENOMIC DNA]</scope>
    <source>
        <strain evidence="1 2">S3790</strain>
    </source>
</reference>
<accession>A0A5S3VE56</accession>